<dbReference type="Gene3D" id="2.80.10.50">
    <property type="match status" value="2"/>
</dbReference>
<dbReference type="AlphaFoldDB" id="A0A3A8IJP2"/>
<gene>
    <name evidence="2" type="ORF">D7V88_27955</name>
</gene>
<name>A0A3A8IJP2_9BACT</name>
<reference evidence="3" key="1">
    <citation type="submission" date="2018-09" db="EMBL/GenBank/DDBJ databases">
        <authorList>
            <person name="Livingstone P.G."/>
            <person name="Whitworth D.E."/>
        </authorList>
    </citation>
    <scope>NUCLEOTIDE SEQUENCE [LARGE SCALE GENOMIC DNA]</scope>
    <source>
        <strain evidence="3">CA054A</strain>
    </source>
</reference>
<dbReference type="Pfam" id="PF17164">
    <property type="entry name" value="DUF5122"/>
    <property type="match status" value="2"/>
</dbReference>
<dbReference type="EMBL" id="RAVZ01000233">
    <property type="protein sequence ID" value="RKG80090.1"/>
    <property type="molecule type" value="Genomic_DNA"/>
</dbReference>
<feature type="region of interest" description="Disordered" evidence="1">
    <location>
        <begin position="13"/>
        <end position="56"/>
    </location>
</feature>
<evidence type="ECO:0000256" key="1">
    <source>
        <dbReference type="SAM" id="MobiDB-lite"/>
    </source>
</evidence>
<dbReference type="NCBIfam" id="TIGR02608">
    <property type="entry name" value="delta_60_rpt"/>
    <property type="match status" value="6"/>
</dbReference>
<evidence type="ECO:0000313" key="3">
    <source>
        <dbReference type="Proteomes" id="UP000268094"/>
    </source>
</evidence>
<dbReference type="Proteomes" id="UP000268094">
    <property type="component" value="Unassembled WGS sequence"/>
</dbReference>
<protein>
    <recommendedName>
        <fullName evidence="4">Delta-60 repeat domain-containing protein</fullName>
    </recommendedName>
</protein>
<evidence type="ECO:0008006" key="4">
    <source>
        <dbReference type="Google" id="ProtNLM"/>
    </source>
</evidence>
<dbReference type="InterPro" id="IPR013431">
    <property type="entry name" value="Delta_60_rpt"/>
</dbReference>
<keyword evidence="3" id="KW-1185">Reference proteome</keyword>
<proteinExistence type="predicted"/>
<accession>A0A3A8IJP2</accession>
<evidence type="ECO:0000313" key="2">
    <source>
        <dbReference type="EMBL" id="RKG80090.1"/>
    </source>
</evidence>
<sequence>MLVLGATVAALGACGDDEEPTPTPDAGTQTDAGTNTDAGTQTDAGTSTDAGTTATPDSDLALVRLNTNGTLDNTFGTGGIARVSLGTGAGAARDALWSADRDTQNRVVVFGSKKAEGATRSDTDRVVARITTAGALDETFNAGAVAPAVKGMYALDIGGLGDTARHGFVQADGTILSAGYLSQPTGVGAQSAHRVVMLRLTEAGTPDATFGSKGVVNSAPFATNDVTAEWGISEAYTAVRQSTGSYVTTGYGRAAGVGGSTVDLISFRYTAAGVLDPTYGTNGSFILNLTGDNDRGRDAVALKDDSVFMVGSGVRTAGKVQPMAVQVTKDGQPATAPGFTEGYKLYDFDRPDQAFFDVAHADVGGVEYVAAAGFRAGGSEDDDAVLLIRNVATGVEFSNPVPFSETANDRFWGVNFGLDGKVYATGFVTEAGDNQFAIARFNLDGTRDTAFGTGGIVTVNVIPGKLEEVARSVVIQSDGKIVIVGVAEAK</sequence>
<feature type="compositionally biased region" description="Low complexity" evidence="1">
    <location>
        <begin position="25"/>
        <end position="55"/>
    </location>
</feature>
<organism evidence="2 3">
    <name type="scientific">Corallococcus terminator</name>
    <dbReference type="NCBI Taxonomy" id="2316733"/>
    <lineage>
        <taxon>Bacteria</taxon>
        <taxon>Pseudomonadati</taxon>
        <taxon>Myxococcota</taxon>
        <taxon>Myxococcia</taxon>
        <taxon>Myxococcales</taxon>
        <taxon>Cystobacterineae</taxon>
        <taxon>Myxococcaceae</taxon>
        <taxon>Corallococcus</taxon>
    </lineage>
</organism>
<dbReference type="OrthoDB" id="9805017at2"/>
<comment type="caution">
    <text evidence="2">The sequence shown here is derived from an EMBL/GenBank/DDBJ whole genome shotgun (WGS) entry which is preliminary data.</text>
</comment>